<dbReference type="EMBL" id="JAZHGC010000037">
    <property type="protein sequence ID" value="MEM5290503.1"/>
    <property type="molecule type" value="Genomic_DNA"/>
</dbReference>
<evidence type="ECO:0000313" key="5">
    <source>
        <dbReference type="Proteomes" id="UP001494588"/>
    </source>
</evidence>
<dbReference type="Pfam" id="PF13304">
    <property type="entry name" value="AAA_21"/>
    <property type="match status" value="1"/>
</dbReference>
<dbReference type="InterPro" id="IPR051396">
    <property type="entry name" value="Bact_Antivir_Def_Nuclease"/>
</dbReference>
<dbReference type="InterPro" id="IPR038729">
    <property type="entry name" value="Rad50/SbcC_AAA"/>
</dbReference>
<dbReference type="Gene3D" id="3.40.50.300">
    <property type="entry name" value="P-loop containing nucleotide triphosphate hydrolases"/>
    <property type="match status" value="2"/>
</dbReference>
<evidence type="ECO:0000256" key="1">
    <source>
        <dbReference type="SAM" id="MobiDB-lite"/>
    </source>
</evidence>
<dbReference type="Proteomes" id="UP001494588">
    <property type="component" value="Unassembled WGS sequence"/>
</dbReference>
<feature type="domain" description="ATPase AAA-type core" evidence="2">
    <location>
        <begin position="245"/>
        <end position="313"/>
    </location>
</feature>
<accession>A0ABU9QLY9</accession>
<proteinExistence type="predicted"/>
<feature type="region of interest" description="Disordered" evidence="1">
    <location>
        <begin position="20"/>
        <end position="42"/>
    </location>
</feature>
<comment type="caution">
    <text evidence="4">The sequence shown here is derived from an EMBL/GenBank/DDBJ whole genome shotgun (WGS) entry which is preliminary data.</text>
</comment>
<dbReference type="InterPro" id="IPR003959">
    <property type="entry name" value="ATPase_AAA_core"/>
</dbReference>
<protein>
    <submittedName>
        <fullName evidence="4">AAA family ATPase</fullName>
    </submittedName>
</protein>
<sequence>MSIPRLGDVRHNRTLQYNVRRKDHPLPLGSAKTDNGESMPPSEIRDSIKAQLLEKVRKHDFGRYLFKASIGRIRGFSGEDITFDFPVTALIGPNGSGKSAVLGAAGCAYKPIKPGTFFPKSTVGDESMSGWSVEYELVDKQINPRQLVKRNSSFRQAKWVRRDVADREVLFFGIERTVPAGEKTRYKALMRSTYIHRPPLEPLNADVATQVEHILGKSVQDYRITKYGLDDTFLVGRFGVNNYSEFHFGAGESSVIRMVSRIESAPENSLILIEEIENGLHPVATRRMVEYLIDVAERKSIQTVFTTHSDYALSPLPNEAIWASIDGKLRQGKLSVEALRAVSGRVDKKLAVFVEDEFAKCWVDTILREMLGADYDQIEVHAVHGDGNAVKTHRSHMQNPAINFRSLCVIDGDSAQQEDPDAGIIRLPGRQPELAVFDAIRGSLNENLAILTVSCQRAPEAQELVRRSIDDVSRTNRDPHLLFNQVGIKIGFVPEATVRGAFLVLWVRAHLVFCNELATKAKQLIAT</sequence>
<dbReference type="SUPFAM" id="SSF52540">
    <property type="entry name" value="P-loop containing nucleoside triphosphate hydrolases"/>
    <property type="match status" value="1"/>
</dbReference>
<evidence type="ECO:0000259" key="2">
    <source>
        <dbReference type="Pfam" id="PF13304"/>
    </source>
</evidence>
<dbReference type="InterPro" id="IPR027417">
    <property type="entry name" value="P-loop_NTPase"/>
</dbReference>
<name>A0ABU9QLY9_9BURK</name>
<dbReference type="PANTHER" id="PTHR43581:SF2">
    <property type="entry name" value="EXCINUCLEASE ATPASE SUBUNIT"/>
    <property type="match status" value="1"/>
</dbReference>
<dbReference type="PANTHER" id="PTHR43581">
    <property type="entry name" value="ATP/GTP PHOSPHATASE"/>
    <property type="match status" value="1"/>
</dbReference>
<evidence type="ECO:0000259" key="3">
    <source>
        <dbReference type="Pfam" id="PF13476"/>
    </source>
</evidence>
<dbReference type="RefSeq" id="WP_233472098.1">
    <property type="nucleotide sequence ID" value="NZ_CAJHCS010000034.1"/>
</dbReference>
<feature type="domain" description="Rad50/SbcC-type AAA" evidence="3">
    <location>
        <begin position="70"/>
        <end position="102"/>
    </location>
</feature>
<organism evidence="4 5">
    <name type="scientific">Paraburkholderia sabiae</name>
    <dbReference type="NCBI Taxonomy" id="273251"/>
    <lineage>
        <taxon>Bacteria</taxon>
        <taxon>Pseudomonadati</taxon>
        <taxon>Pseudomonadota</taxon>
        <taxon>Betaproteobacteria</taxon>
        <taxon>Burkholderiales</taxon>
        <taxon>Burkholderiaceae</taxon>
        <taxon>Paraburkholderia</taxon>
    </lineage>
</organism>
<evidence type="ECO:0000313" key="4">
    <source>
        <dbReference type="EMBL" id="MEM5290503.1"/>
    </source>
</evidence>
<dbReference type="Pfam" id="PF13476">
    <property type="entry name" value="AAA_23"/>
    <property type="match status" value="1"/>
</dbReference>
<keyword evidence="5" id="KW-1185">Reference proteome</keyword>
<reference evidence="4 5" key="1">
    <citation type="submission" date="2024-01" db="EMBL/GenBank/DDBJ databases">
        <title>The diversity of rhizobia nodulating Mimosa spp. in eleven states of Brazil covering several biomes is determined by host plant, location, and edaphic factors.</title>
        <authorList>
            <person name="Rouws L."/>
            <person name="Barauna A."/>
            <person name="Beukes C."/>
            <person name="De Faria S.M."/>
            <person name="Gross E."/>
            <person name="Dos Reis Junior F.B."/>
            <person name="Simon M."/>
            <person name="Maluk M."/>
            <person name="Odee D.W."/>
            <person name="Kenicer G."/>
            <person name="Young J.P.W."/>
            <person name="Reis V.M."/>
            <person name="Zilli J."/>
            <person name="James E.K."/>
        </authorList>
    </citation>
    <scope>NUCLEOTIDE SEQUENCE [LARGE SCALE GENOMIC DNA]</scope>
    <source>
        <strain evidence="4 5">JPY77</strain>
    </source>
</reference>
<gene>
    <name evidence="4" type="ORF">V4C55_32755</name>
</gene>